<dbReference type="EMBL" id="BGPR01000040">
    <property type="protein sequence ID" value="GBL84909.1"/>
    <property type="molecule type" value="Genomic_DNA"/>
</dbReference>
<proteinExistence type="predicted"/>
<dbReference type="AlphaFoldDB" id="A0A4Y2B0D9"/>
<protein>
    <submittedName>
        <fullName evidence="1">Uncharacterized protein</fullName>
    </submittedName>
</protein>
<dbReference type="Proteomes" id="UP000499080">
    <property type="component" value="Unassembled WGS sequence"/>
</dbReference>
<name>A0A4Y2B0D9_ARAVE</name>
<reference evidence="1 2" key="1">
    <citation type="journal article" date="2019" name="Sci. Rep.">
        <title>Orb-weaving spider Araneus ventricosus genome elucidates the spidroin gene catalogue.</title>
        <authorList>
            <person name="Kono N."/>
            <person name="Nakamura H."/>
            <person name="Ohtoshi R."/>
            <person name="Moran D.A.P."/>
            <person name="Shinohara A."/>
            <person name="Yoshida Y."/>
            <person name="Fujiwara M."/>
            <person name="Mori M."/>
            <person name="Tomita M."/>
            <person name="Arakawa K."/>
        </authorList>
    </citation>
    <scope>NUCLEOTIDE SEQUENCE [LARGE SCALE GENOMIC DNA]</scope>
</reference>
<keyword evidence="2" id="KW-1185">Reference proteome</keyword>
<accession>A0A4Y2B0D9</accession>
<gene>
    <name evidence="1" type="ORF">AVEN_42181_1</name>
</gene>
<organism evidence="1 2">
    <name type="scientific">Araneus ventricosus</name>
    <name type="common">Orbweaver spider</name>
    <name type="synonym">Epeira ventricosa</name>
    <dbReference type="NCBI Taxonomy" id="182803"/>
    <lineage>
        <taxon>Eukaryota</taxon>
        <taxon>Metazoa</taxon>
        <taxon>Ecdysozoa</taxon>
        <taxon>Arthropoda</taxon>
        <taxon>Chelicerata</taxon>
        <taxon>Arachnida</taxon>
        <taxon>Araneae</taxon>
        <taxon>Araneomorphae</taxon>
        <taxon>Entelegynae</taxon>
        <taxon>Araneoidea</taxon>
        <taxon>Araneidae</taxon>
        <taxon>Araneus</taxon>
    </lineage>
</organism>
<sequence length="108" mass="12381">MHKECLMESGFESGTLRLRSEDYHRATVSLSNGINSDCTVFSTKTDTEDLLTQSFLIFSLLFTYTNSTSSNRYKCAVSAGDFYIIAAPEMFAFWRVKFSDRQSRLIKF</sequence>
<comment type="caution">
    <text evidence="1">The sequence shown here is derived from an EMBL/GenBank/DDBJ whole genome shotgun (WGS) entry which is preliminary data.</text>
</comment>
<evidence type="ECO:0000313" key="1">
    <source>
        <dbReference type="EMBL" id="GBL84909.1"/>
    </source>
</evidence>
<evidence type="ECO:0000313" key="2">
    <source>
        <dbReference type="Proteomes" id="UP000499080"/>
    </source>
</evidence>